<evidence type="ECO:0008006" key="3">
    <source>
        <dbReference type="Google" id="ProtNLM"/>
    </source>
</evidence>
<evidence type="ECO:0000313" key="2">
    <source>
        <dbReference type="Proteomes" id="UP000070405"/>
    </source>
</evidence>
<accession>A0A133VBW2</accession>
<dbReference type="SUPFAM" id="SSF53649">
    <property type="entry name" value="Alkaline phosphatase-like"/>
    <property type="match status" value="1"/>
</dbReference>
<dbReference type="Pfam" id="PF01663">
    <property type="entry name" value="Phosphodiest"/>
    <property type="match status" value="1"/>
</dbReference>
<protein>
    <recommendedName>
        <fullName evidence="3">Metalloenzyme domain-containing protein</fullName>
    </recommendedName>
</protein>
<sequence>MDVSDFDTLLTPTIWASFITGEPPEKHGVGFWWRASDNDFIDSIVHWVKYNVPLIKDFNPKLLEKLGNIAGLKDRTPNKKDLNDRGLSTIFDQASNPIALFIPSYNEPTEIRRRYREALNESVSAYERELWRVHRERVRAIFENINSEWDLFMVWLDIADQIGHIHDYESFKGRIKFMKTYFSLNNLVGQIKKALDEEVIFMIVSDHGTDLSPEGHHLDEAFFSINQEVAWEPNTILDYSPFVKGLLKELKER</sequence>
<reference evidence="1 2" key="1">
    <citation type="journal article" date="2016" name="Sci. Rep.">
        <title>Metabolic traits of an uncultured archaeal lineage -MSBL1- from brine pools of the Red Sea.</title>
        <authorList>
            <person name="Mwirichia R."/>
            <person name="Alam I."/>
            <person name="Rashid M."/>
            <person name="Vinu M."/>
            <person name="Ba-Alawi W."/>
            <person name="Anthony Kamau A."/>
            <person name="Kamanda Ngugi D."/>
            <person name="Goker M."/>
            <person name="Klenk H.P."/>
            <person name="Bajic V."/>
            <person name="Stingl U."/>
        </authorList>
    </citation>
    <scope>NUCLEOTIDE SEQUENCE [LARGE SCALE GENOMIC DNA]</scope>
    <source>
        <strain evidence="1">SCGC-AAA261G05</strain>
    </source>
</reference>
<comment type="caution">
    <text evidence="1">The sequence shown here is derived from an EMBL/GenBank/DDBJ whole genome shotgun (WGS) entry which is preliminary data.</text>
</comment>
<dbReference type="InterPro" id="IPR017850">
    <property type="entry name" value="Alkaline_phosphatase_core_sf"/>
</dbReference>
<dbReference type="Gene3D" id="3.40.720.10">
    <property type="entry name" value="Alkaline Phosphatase, subunit A"/>
    <property type="match status" value="1"/>
</dbReference>
<dbReference type="InterPro" id="IPR002591">
    <property type="entry name" value="Phosphodiest/P_Trfase"/>
</dbReference>
<dbReference type="Proteomes" id="UP000070405">
    <property type="component" value="Unassembled WGS sequence"/>
</dbReference>
<proteinExistence type="predicted"/>
<keyword evidence="2" id="KW-1185">Reference proteome</keyword>
<gene>
    <name evidence="1" type="ORF">AKJ47_01365</name>
</gene>
<organism evidence="1 2">
    <name type="scientific">candidate division MSBL1 archaeon SCGC-AAA261G05</name>
    <dbReference type="NCBI Taxonomy" id="1698276"/>
    <lineage>
        <taxon>Archaea</taxon>
        <taxon>Methanobacteriati</taxon>
        <taxon>Methanobacteriota</taxon>
        <taxon>candidate division MSBL1</taxon>
    </lineage>
</organism>
<dbReference type="AlphaFoldDB" id="A0A133VBW2"/>
<name>A0A133VBW2_9EURY</name>
<evidence type="ECO:0000313" key="1">
    <source>
        <dbReference type="EMBL" id="KXB03938.1"/>
    </source>
</evidence>
<dbReference type="EMBL" id="LHYA01000011">
    <property type="protein sequence ID" value="KXB03938.1"/>
    <property type="molecule type" value="Genomic_DNA"/>
</dbReference>